<evidence type="ECO:0000256" key="3">
    <source>
        <dbReference type="ARBA" id="ARBA00023163"/>
    </source>
</evidence>
<dbReference type="InterPro" id="IPR023772">
    <property type="entry name" value="DNA-bd_HTH_TetR-type_CS"/>
</dbReference>
<evidence type="ECO:0000256" key="1">
    <source>
        <dbReference type="ARBA" id="ARBA00023015"/>
    </source>
</evidence>
<evidence type="ECO:0000313" key="6">
    <source>
        <dbReference type="EMBL" id="MBC2866037.1"/>
    </source>
</evidence>
<name>A0A7X1HZG4_9ACTN</name>
<dbReference type="InterPro" id="IPR001647">
    <property type="entry name" value="HTH_TetR"/>
</dbReference>
<dbReference type="PROSITE" id="PS01081">
    <property type="entry name" value="HTH_TETR_1"/>
    <property type="match status" value="1"/>
</dbReference>
<dbReference type="PANTHER" id="PTHR30055">
    <property type="entry name" value="HTH-TYPE TRANSCRIPTIONAL REGULATOR RUTR"/>
    <property type="match status" value="1"/>
</dbReference>
<reference evidence="6 7" key="1">
    <citation type="submission" date="2020-08" db="EMBL/GenBank/DDBJ databases">
        <title>Whole-Genome Sequence of French Clinical Streptomyces mexicanus Strain Q0842.</title>
        <authorList>
            <person name="Boxberger M."/>
            <person name="La Scola B."/>
        </authorList>
    </citation>
    <scope>NUCLEOTIDE SEQUENCE [LARGE SCALE GENOMIC DNA]</scope>
    <source>
        <strain evidence="6 7">Marseille-Q0842</strain>
    </source>
</reference>
<dbReference type="PROSITE" id="PS50977">
    <property type="entry name" value="HTH_TETR_2"/>
    <property type="match status" value="1"/>
</dbReference>
<evidence type="ECO:0000256" key="2">
    <source>
        <dbReference type="ARBA" id="ARBA00023125"/>
    </source>
</evidence>
<dbReference type="GO" id="GO:0003700">
    <property type="term" value="F:DNA-binding transcription factor activity"/>
    <property type="evidence" value="ECO:0007669"/>
    <property type="project" value="TreeGrafter"/>
</dbReference>
<sequence>MAGERKAWSTREKRDREDSATRAHLLRAARAVFERRGYARTTIADITAAAGVGRATFYVYFASKEAVFGVLAGEVRDGFLAAQELHGLDADDPYAVAEATIAAYLDAYVEHLAFLTVLEHQALTDPAMYALREEIHARPRERGARYVAHLARRGVAHPAASPEAVATAAGGMIAVFAPGVAQDPGTRAGTVAQLTDMYLRLLGVAPAAQGAAADRTGSEDGRRR</sequence>
<dbReference type="SUPFAM" id="SSF46689">
    <property type="entry name" value="Homeodomain-like"/>
    <property type="match status" value="1"/>
</dbReference>
<dbReference type="InterPro" id="IPR050109">
    <property type="entry name" value="HTH-type_TetR-like_transc_reg"/>
</dbReference>
<accession>A0A7X1HZG4</accession>
<evidence type="ECO:0000259" key="5">
    <source>
        <dbReference type="PROSITE" id="PS50977"/>
    </source>
</evidence>
<dbReference type="PRINTS" id="PR00455">
    <property type="entry name" value="HTHTETR"/>
</dbReference>
<dbReference type="Pfam" id="PF00440">
    <property type="entry name" value="TetR_N"/>
    <property type="match status" value="1"/>
</dbReference>
<dbReference type="OrthoDB" id="5112469at2"/>
<keyword evidence="1" id="KW-0805">Transcription regulation</keyword>
<dbReference type="AlphaFoldDB" id="A0A7X1HZG4"/>
<dbReference type="RefSeq" id="WP_159672405.1">
    <property type="nucleotide sequence ID" value="NZ_JACMHY010000005.1"/>
</dbReference>
<dbReference type="InterPro" id="IPR036271">
    <property type="entry name" value="Tet_transcr_reg_TetR-rel_C_sf"/>
</dbReference>
<organism evidence="6 7">
    <name type="scientific">Streptomyces mexicanus</name>
    <dbReference type="NCBI Taxonomy" id="178566"/>
    <lineage>
        <taxon>Bacteria</taxon>
        <taxon>Bacillati</taxon>
        <taxon>Actinomycetota</taxon>
        <taxon>Actinomycetes</taxon>
        <taxon>Kitasatosporales</taxon>
        <taxon>Streptomycetaceae</taxon>
        <taxon>Streptomyces</taxon>
    </lineage>
</organism>
<dbReference type="InterPro" id="IPR009057">
    <property type="entry name" value="Homeodomain-like_sf"/>
</dbReference>
<dbReference type="Gene3D" id="1.10.10.60">
    <property type="entry name" value="Homeodomain-like"/>
    <property type="match status" value="1"/>
</dbReference>
<dbReference type="PANTHER" id="PTHR30055:SF234">
    <property type="entry name" value="HTH-TYPE TRANSCRIPTIONAL REGULATOR BETI"/>
    <property type="match status" value="1"/>
</dbReference>
<protein>
    <submittedName>
        <fullName evidence="6">TetR/AcrR family transcriptional regulator</fullName>
    </submittedName>
</protein>
<dbReference type="EMBL" id="JACMHY010000005">
    <property type="protein sequence ID" value="MBC2866037.1"/>
    <property type="molecule type" value="Genomic_DNA"/>
</dbReference>
<dbReference type="GO" id="GO:0000976">
    <property type="term" value="F:transcription cis-regulatory region binding"/>
    <property type="evidence" value="ECO:0007669"/>
    <property type="project" value="TreeGrafter"/>
</dbReference>
<feature type="domain" description="HTH tetR-type" evidence="5">
    <location>
        <begin position="19"/>
        <end position="79"/>
    </location>
</feature>
<keyword evidence="2 4" id="KW-0238">DNA-binding</keyword>
<proteinExistence type="predicted"/>
<dbReference type="Proteomes" id="UP000517694">
    <property type="component" value="Unassembled WGS sequence"/>
</dbReference>
<feature type="DNA-binding region" description="H-T-H motif" evidence="4">
    <location>
        <begin position="42"/>
        <end position="61"/>
    </location>
</feature>
<dbReference type="Gene3D" id="1.10.357.10">
    <property type="entry name" value="Tetracycline Repressor, domain 2"/>
    <property type="match status" value="1"/>
</dbReference>
<keyword evidence="7" id="KW-1185">Reference proteome</keyword>
<evidence type="ECO:0000256" key="4">
    <source>
        <dbReference type="PROSITE-ProRule" id="PRU00335"/>
    </source>
</evidence>
<dbReference type="SUPFAM" id="SSF48498">
    <property type="entry name" value="Tetracyclin repressor-like, C-terminal domain"/>
    <property type="match status" value="1"/>
</dbReference>
<evidence type="ECO:0000313" key="7">
    <source>
        <dbReference type="Proteomes" id="UP000517694"/>
    </source>
</evidence>
<keyword evidence="3" id="KW-0804">Transcription</keyword>
<comment type="caution">
    <text evidence="6">The sequence shown here is derived from an EMBL/GenBank/DDBJ whole genome shotgun (WGS) entry which is preliminary data.</text>
</comment>
<gene>
    <name evidence="6" type="ORF">H1R13_13875</name>
</gene>